<protein>
    <submittedName>
        <fullName evidence="1">Uncharacterized protein YbaP (TraB family)</fullName>
    </submittedName>
</protein>
<sequence length="312" mass="36551">MKRAILWSVIVAITLIIGCQSDEAVEVDDVEVPEQSEGFFWEAEHDGNQIYFLGTVHIGVEEMYPLRDEIEDAMDHTDLLLTEIDNSSEANRQALMAAQRPHMRLPAGQKLDEHIDAEYHDELEDVTEYPGVEYEMVNQFQPWVVEDLYNELMIMESDYDYNLGVENYLYGNVLDDRTDSIALENYEERLTSVRARDLDYQTYVLEQVFKQNEEVDSEEMLERSVTAFRAGEEELLDYERVVPKDVDNPEHEETYLNELLFKRDEKMADRIDEIVTERDNETIMVAVGSMHFFGEDNIRSLLEDKGYEIERR</sequence>
<proteinExistence type="predicted"/>
<dbReference type="Pfam" id="PF01963">
    <property type="entry name" value="TraB_PrgY_gumN"/>
    <property type="match status" value="1"/>
</dbReference>
<gene>
    <name evidence="1" type="ORF">J2S77_001716</name>
</gene>
<evidence type="ECO:0000313" key="1">
    <source>
        <dbReference type="EMBL" id="MDQ0159730.1"/>
    </source>
</evidence>
<dbReference type="CDD" id="cd14789">
    <property type="entry name" value="Tiki"/>
    <property type="match status" value="1"/>
</dbReference>
<evidence type="ECO:0000313" key="2">
    <source>
        <dbReference type="Proteomes" id="UP001224359"/>
    </source>
</evidence>
<dbReference type="Proteomes" id="UP001224359">
    <property type="component" value="Unassembled WGS sequence"/>
</dbReference>
<name>A0ABT9VFH9_9BACI</name>
<keyword evidence="2" id="KW-1185">Reference proteome</keyword>
<dbReference type="InterPro" id="IPR047111">
    <property type="entry name" value="YbaP-like"/>
</dbReference>
<dbReference type="PANTHER" id="PTHR40590">
    <property type="entry name" value="CYTOPLASMIC PROTEIN-RELATED"/>
    <property type="match status" value="1"/>
</dbReference>
<dbReference type="EMBL" id="JAUSTQ010000006">
    <property type="protein sequence ID" value="MDQ0159730.1"/>
    <property type="molecule type" value="Genomic_DNA"/>
</dbReference>
<organism evidence="1 2">
    <name type="scientific">Alkalibacillus salilacus</name>
    <dbReference type="NCBI Taxonomy" id="284582"/>
    <lineage>
        <taxon>Bacteria</taxon>
        <taxon>Bacillati</taxon>
        <taxon>Bacillota</taxon>
        <taxon>Bacilli</taxon>
        <taxon>Bacillales</taxon>
        <taxon>Bacillaceae</taxon>
        <taxon>Alkalibacillus</taxon>
    </lineage>
</organism>
<dbReference type="InterPro" id="IPR002816">
    <property type="entry name" value="TraB/PrgY/GumN_fam"/>
</dbReference>
<dbReference type="PANTHER" id="PTHR40590:SF1">
    <property type="entry name" value="CYTOPLASMIC PROTEIN"/>
    <property type="match status" value="1"/>
</dbReference>
<dbReference type="RefSeq" id="WP_306976441.1">
    <property type="nucleotide sequence ID" value="NZ_JAUSTQ010000006.1"/>
</dbReference>
<dbReference type="PROSITE" id="PS51257">
    <property type="entry name" value="PROKAR_LIPOPROTEIN"/>
    <property type="match status" value="1"/>
</dbReference>
<comment type="caution">
    <text evidence="1">The sequence shown here is derived from an EMBL/GenBank/DDBJ whole genome shotgun (WGS) entry which is preliminary data.</text>
</comment>
<accession>A0ABT9VFH9</accession>
<reference evidence="1 2" key="1">
    <citation type="submission" date="2023-07" db="EMBL/GenBank/DDBJ databases">
        <title>Genomic Encyclopedia of Type Strains, Phase IV (KMG-IV): sequencing the most valuable type-strain genomes for metagenomic binning, comparative biology and taxonomic classification.</title>
        <authorList>
            <person name="Goeker M."/>
        </authorList>
    </citation>
    <scope>NUCLEOTIDE SEQUENCE [LARGE SCALE GENOMIC DNA]</scope>
    <source>
        <strain evidence="1 2">DSM 16460</strain>
    </source>
</reference>